<dbReference type="EMBL" id="MT631692">
    <property type="protein sequence ID" value="QNO57557.1"/>
    <property type="molecule type" value="Genomic_DNA"/>
</dbReference>
<feature type="transmembrane region" description="Helical" evidence="1">
    <location>
        <begin position="83"/>
        <end position="102"/>
    </location>
</feature>
<accession>A0A7G9ZBC3</accession>
<proteinExistence type="predicted"/>
<organism evidence="2">
    <name type="scientific">Candidatus Methanophaga sp. ANME-1 ERB7</name>
    <dbReference type="NCBI Taxonomy" id="2759913"/>
    <lineage>
        <taxon>Archaea</taxon>
        <taxon>Methanobacteriati</taxon>
        <taxon>Methanobacteriota</taxon>
        <taxon>Stenosarchaea group</taxon>
        <taxon>Methanomicrobia</taxon>
        <taxon>Candidatus Methanophagales</taxon>
        <taxon>Candidatus Methanophagaceae</taxon>
        <taxon>Candidatus Methanophaga</taxon>
    </lineage>
</organism>
<keyword evidence="1" id="KW-0812">Transmembrane</keyword>
<name>A0A7G9ZBC3_9EURY</name>
<gene>
    <name evidence="2" type="ORF">KFNHKPCL_00005</name>
</gene>
<keyword evidence="1" id="KW-1133">Transmembrane helix</keyword>
<dbReference type="AlphaFoldDB" id="A0A7G9ZBC3"/>
<feature type="transmembrane region" description="Helical" evidence="1">
    <location>
        <begin position="7"/>
        <end position="29"/>
    </location>
</feature>
<protein>
    <recommendedName>
        <fullName evidence="3">DUF1761 domain-containing protein</fullName>
    </recommendedName>
</protein>
<keyword evidence="1" id="KW-0472">Membrane</keyword>
<sequence>MEWKKGVISGIIAGIVMLLIGLVFMMIPFTPGVTQWYSVTFPEMSSPMAMSIMMAGIVLSGIFMGLVYSVINSAVPGEGARKGVNYGIMVWLLAGLMWPIMMMGFAPAYMWITELINGLITYSIAGAVIAIIYKKLSTSD</sequence>
<feature type="transmembrane region" description="Helical" evidence="1">
    <location>
        <begin position="49"/>
        <end position="71"/>
    </location>
</feature>
<evidence type="ECO:0008006" key="3">
    <source>
        <dbReference type="Google" id="ProtNLM"/>
    </source>
</evidence>
<evidence type="ECO:0000256" key="1">
    <source>
        <dbReference type="SAM" id="Phobius"/>
    </source>
</evidence>
<feature type="transmembrane region" description="Helical" evidence="1">
    <location>
        <begin position="108"/>
        <end position="133"/>
    </location>
</feature>
<reference evidence="2" key="1">
    <citation type="submission" date="2020-06" db="EMBL/GenBank/DDBJ databases">
        <title>Unique genomic features of the anaerobic methanotrophic archaea.</title>
        <authorList>
            <person name="Chadwick G.L."/>
            <person name="Skennerton C.T."/>
            <person name="Laso-Perez R."/>
            <person name="Leu A.O."/>
            <person name="Speth D.R."/>
            <person name="Yu H."/>
            <person name="Morgan-Lang C."/>
            <person name="Hatzenpichler R."/>
            <person name="Goudeau D."/>
            <person name="Malmstrom R."/>
            <person name="Brazelton W.J."/>
            <person name="Woyke T."/>
            <person name="Hallam S.J."/>
            <person name="Tyson G.W."/>
            <person name="Wegener G."/>
            <person name="Boetius A."/>
            <person name="Orphan V."/>
        </authorList>
    </citation>
    <scope>NUCLEOTIDE SEQUENCE</scope>
</reference>
<evidence type="ECO:0000313" key="2">
    <source>
        <dbReference type="EMBL" id="QNO57557.1"/>
    </source>
</evidence>